<evidence type="ECO:0000256" key="1">
    <source>
        <dbReference type="SAM" id="MobiDB-lite"/>
    </source>
</evidence>
<name>A0A0P9CCE0_9BACL</name>
<feature type="region of interest" description="Disordered" evidence="1">
    <location>
        <begin position="68"/>
        <end position="87"/>
    </location>
</feature>
<dbReference type="PATRIC" id="fig|471514.4.peg.3447"/>
<dbReference type="EMBL" id="LJCO01000056">
    <property type="protein sequence ID" value="KPV43161.1"/>
    <property type="molecule type" value="Genomic_DNA"/>
</dbReference>
<protein>
    <submittedName>
        <fullName evidence="2">Uncharacterized protein</fullName>
    </submittedName>
</protein>
<evidence type="ECO:0000313" key="3">
    <source>
        <dbReference type="Proteomes" id="UP000050482"/>
    </source>
</evidence>
<dbReference type="Proteomes" id="UP000050482">
    <property type="component" value="Unassembled WGS sequence"/>
</dbReference>
<organism evidence="2 3">
    <name type="scientific">Alicyclobacillus ferrooxydans</name>
    <dbReference type="NCBI Taxonomy" id="471514"/>
    <lineage>
        <taxon>Bacteria</taxon>
        <taxon>Bacillati</taxon>
        <taxon>Bacillota</taxon>
        <taxon>Bacilli</taxon>
        <taxon>Bacillales</taxon>
        <taxon>Alicyclobacillaceae</taxon>
        <taxon>Alicyclobacillus</taxon>
    </lineage>
</organism>
<accession>A0A0P9CCE0</accession>
<proteinExistence type="predicted"/>
<evidence type="ECO:0000313" key="2">
    <source>
        <dbReference type="EMBL" id="KPV43161.1"/>
    </source>
</evidence>
<dbReference type="AlphaFoldDB" id="A0A0P9CCE0"/>
<keyword evidence="3" id="KW-1185">Reference proteome</keyword>
<sequence length="87" mass="9607">MSIGTGLRYNIGWSSGISGKESKAVEGVQVPSNGMCNFTFPPDRMQISVPCITSRLEMQFRAFAPASKSRYEGNGRESSLLRTRRCN</sequence>
<reference evidence="2 3" key="1">
    <citation type="submission" date="2015-09" db="EMBL/GenBank/DDBJ databases">
        <title>Draft genome sequence of Alicyclobacillus ferrooxydans DSM 22381.</title>
        <authorList>
            <person name="Hemp J."/>
        </authorList>
    </citation>
    <scope>NUCLEOTIDE SEQUENCE [LARGE SCALE GENOMIC DNA]</scope>
    <source>
        <strain evidence="2 3">TC-34</strain>
    </source>
</reference>
<comment type="caution">
    <text evidence="2">The sequence shown here is derived from an EMBL/GenBank/DDBJ whole genome shotgun (WGS) entry which is preliminary data.</text>
</comment>
<gene>
    <name evidence="2" type="ORF">AN477_13805</name>
</gene>